<dbReference type="GeneID" id="34612071"/>
<reference evidence="2" key="1">
    <citation type="journal article" date="2017" name="Genome Biol.">
        <title>Comparative genomics reveals high biological diversity and specific adaptations in the industrially and medically important fungal genus Aspergillus.</title>
        <authorList>
            <person name="de Vries R.P."/>
            <person name="Riley R."/>
            <person name="Wiebenga A."/>
            <person name="Aguilar-Osorio G."/>
            <person name="Amillis S."/>
            <person name="Uchima C.A."/>
            <person name="Anderluh G."/>
            <person name="Asadollahi M."/>
            <person name="Askin M."/>
            <person name="Barry K."/>
            <person name="Battaglia E."/>
            <person name="Bayram O."/>
            <person name="Benocci T."/>
            <person name="Braus-Stromeyer S.A."/>
            <person name="Caldana C."/>
            <person name="Canovas D."/>
            <person name="Cerqueira G.C."/>
            <person name="Chen F."/>
            <person name="Chen W."/>
            <person name="Choi C."/>
            <person name="Clum A."/>
            <person name="Dos Santos R.A."/>
            <person name="Damasio A.R."/>
            <person name="Diallinas G."/>
            <person name="Emri T."/>
            <person name="Fekete E."/>
            <person name="Flipphi M."/>
            <person name="Freyberg S."/>
            <person name="Gallo A."/>
            <person name="Gournas C."/>
            <person name="Habgood R."/>
            <person name="Hainaut M."/>
            <person name="Harispe M.L."/>
            <person name="Henrissat B."/>
            <person name="Hilden K.S."/>
            <person name="Hope R."/>
            <person name="Hossain A."/>
            <person name="Karabika E."/>
            <person name="Karaffa L."/>
            <person name="Karanyi Z."/>
            <person name="Krasevec N."/>
            <person name="Kuo A."/>
            <person name="Kusch H."/>
            <person name="LaButti K."/>
            <person name="Lagendijk E.L."/>
            <person name="Lapidus A."/>
            <person name="Levasseur A."/>
            <person name="Lindquist E."/>
            <person name="Lipzen A."/>
            <person name="Logrieco A.F."/>
            <person name="MacCabe A."/>
            <person name="Maekelae M.R."/>
            <person name="Malavazi I."/>
            <person name="Melin P."/>
            <person name="Meyer V."/>
            <person name="Mielnichuk N."/>
            <person name="Miskei M."/>
            <person name="Molnar A.P."/>
            <person name="Mule G."/>
            <person name="Ngan C.Y."/>
            <person name="Orejas M."/>
            <person name="Orosz E."/>
            <person name="Ouedraogo J.P."/>
            <person name="Overkamp K.M."/>
            <person name="Park H.-S."/>
            <person name="Perrone G."/>
            <person name="Piumi F."/>
            <person name="Punt P.J."/>
            <person name="Ram A.F."/>
            <person name="Ramon A."/>
            <person name="Rauscher S."/>
            <person name="Record E."/>
            <person name="Riano-Pachon D.M."/>
            <person name="Robert V."/>
            <person name="Roehrig J."/>
            <person name="Ruller R."/>
            <person name="Salamov A."/>
            <person name="Salih N.S."/>
            <person name="Samson R.A."/>
            <person name="Sandor E."/>
            <person name="Sanguinetti M."/>
            <person name="Schuetze T."/>
            <person name="Sepcic K."/>
            <person name="Shelest E."/>
            <person name="Sherlock G."/>
            <person name="Sophianopoulou V."/>
            <person name="Squina F.M."/>
            <person name="Sun H."/>
            <person name="Susca A."/>
            <person name="Todd R.B."/>
            <person name="Tsang A."/>
            <person name="Unkles S.E."/>
            <person name="van de Wiele N."/>
            <person name="van Rossen-Uffink D."/>
            <person name="Oliveira J.V."/>
            <person name="Vesth T.C."/>
            <person name="Visser J."/>
            <person name="Yu J.-H."/>
            <person name="Zhou M."/>
            <person name="Andersen M.R."/>
            <person name="Archer D.B."/>
            <person name="Baker S.E."/>
            <person name="Benoit I."/>
            <person name="Brakhage A.A."/>
            <person name="Braus G.H."/>
            <person name="Fischer R."/>
            <person name="Frisvad J.C."/>
            <person name="Goldman G.H."/>
            <person name="Houbraken J."/>
            <person name="Oakley B."/>
            <person name="Pocsi I."/>
            <person name="Scazzocchio C."/>
            <person name="Seiboth B."/>
            <person name="vanKuyk P.A."/>
            <person name="Wortman J."/>
            <person name="Dyer P.S."/>
            <person name="Grigoriev I.V."/>
        </authorList>
    </citation>
    <scope>NUCLEOTIDE SEQUENCE [LARGE SCALE GENOMIC DNA]</scope>
    <source>
        <strain evidence="2">CBS 506.65</strain>
    </source>
</reference>
<evidence type="ECO:0000313" key="2">
    <source>
        <dbReference type="Proteomes" id="UP000184188"/>
    </source>
</evidence>
<sequence>MRGNDYWMSLFRLIVYDPDSCHHRITGVGQKAADLGGRLSWGQYAVAQEINRAIIGTCETSSAGPDKTIIAVRPARWSPGDQPKMNWRTLAMAVHMRCWKLARHILGPGLETEYLQPAVALLLIQARARSPGKRMEDEYNRADEEPLKIVKMKDLIEGYGRGKRGEDTDTSLDDEPLQVFKTKSLIQASDPAKASPEPSSTLSLLPYDIRCEILGYLDHQAVSRLLEAVEYPLEDSYWRSRAAFYLLGMDDIIHKQKEVDWRGLCLAAEGLDAATDVFRIRHRVVDTLMHVKAQLRRVRKGDISISLPGVFDQVQDEMLIEYRDNNWANILGGGGEVTSDIEYLLDVGVEDPDPTWT</sequence>
<accession>A0A1L9S4X0</accession>
<evidence type="ECO:0000313" key="1">
    <source>
        <dbReference type="EMBL" id="OJJ42218.1"/>
    </source>
</evidence>
<gene>
    <name evidence="1" type="ORF">ASPZODRAFT_1503356</name>
</gene>
<keyword evidence="2" id="KW-1185">Reference proteome</keyword>
<evidence type="ECO:0008006" key="3">
    <source>
        <dbReference type="Google" id="ProtNLM"/>
    </source>
</evidence>
<protein>
    <recommendedName>
        <fullName evidence="3">F-box domain-containing protein</fullName>
    </recommendedName>
</protein>
<dbReference type="AlphaFoldDB" id="A0A1L9S4X0"/>
<dbReference type="VEuPathDB" id="FungiDB:ASPZODRAFT_1503356"/>
<dbReference type="RefSeq" id="XP_022576728.1">
    <property type="nucleotide sequence ID" value="XM_022725606.1"/>
</dbReference>
<name>A0A1L9S4X0_9EURO</name>
<dbReference type="EMBL" id="KV878364">
    <property type="protein sequence ID" value="OJJ42218.1"/>
    <property type="molecule type" value="Genomic_DNA"/>
</dbReference>
<dbReference type="Proteomes" id="UP000184188">
    <property type="component" value="Unassembled WGS sequence"/>
</dbReference>
<dbReference type="OrthoDB" id="4524525at2759"/>
<proteinExistence type="predicted"/>
<organism evidence="1 2">
    <name type="scientific">Penicilliopsis zonata CBS 506.65</name>
    <dbReference type="NCBI Taxonomy" id="1073090"/>
    <lineage>
        <taxon>Eukaryota</taxon>
        <taxon>Fungi</taxon>
        <taxon>Dikarya</taxon>
        <taxon>Ascomycota</taxon>
        <taxon>Pezizomycotina</taxon>
        <taxon>Eurotiomycetes</taxon>
        <taxon>Eurotiomycetidae</taxon>
        <taxon>Eurotiales</taxon>
        <taxon>Aspergillaceae</taxon>
        <taxon>Penicilliopsis</taxon>
    </lineage>
</organism>